<comment type="caution">
    <text evidence="3">The sequence shown here is derived from an EMBL/GenBank/DDBJ whole genome shotgun (WGS) entry which is preliminary data.</text>
</comment>
<protein>
    <submittedName>
        <fullName evidence="3">Outer membrane lipoprotein-sorting protein</fullName>
    </submittedName>
</protein>
<sequence length="239" mass="26804">MKTTLLTTVLFLLSMLGLQAQLPAADDILRTARYVATLQDTSLRGTLQKNGRPGEVPIALFLHENEGVEFQVYDNKVWNKFQLKLADNEYDLFEGVGNKIRRFDKKKITAPVMGTDLTYEDLAMSFLYWPNGETLGEENLGVGRDAWKVRLVNPKAVGRYKTVDVWVHKKSGALMQINGYRADGKCIKVFKVTEIMRVGGGEYSIKTMKVQSYGEDGRTTGITSLEFEKPKATAPTGLR</sequence>
<organism evidence="3 4">
    <name type="scientific">Roseibacillus ishigakijimensis</name>
    <dbReference type="NCBI Taxonomy" id="454146"/>
    <lineage>
        <taxon>Bacteria</taxon>
        <taxon>Pseudomonadati</taxon>
        <taxon>Verrucomicrobiota</taxon>
        <taxon>Verrucomicrobiia</taxon>
        <taxon>Verrucomicrobiales</taxon>
        <taxon>Verrucomicrobiaceae</taxon>
        <taxon>Roseibacillus</taxon>
    </lineage>
</organism>
<keyword evidence="1" id="KW-0732">Signal</keyword>
<accession>A0A934RKU1</accession>
<dbReference type="Gene3D" id="2.50.20.10">
    <property type="entry name" value="Lipoprotein localisation LolA/LolB/LppX"/>
    <property type="match status" value="1"/>
</dbReference>
<evidence type="ECO:0000313" key="3">
    <source>
        <dbReference type="EMBL" id="MBK1832688.1"/>
    </source>
</evidence>
<dbReference type="EMBL" id="JAENIO010000002">
    <property type="protein sequence ID" value="MBK1832688.1"/>
    <property type="molecule type" value="Genomic_DNA"/>
</dbReference>
<dbReference type="Pfam" id="PF17131">
    <property type="entry name" value="LolA_like"/>
    <property type="match status" value="1"/>
</dbReference>
<name>A0A934RKU1_9BACT</name>
<evidence type="ECO:0000259" key="2">
    <source>
        <dbReference type="Pfam" id="PF17131"/>
    </source>
</evidence>
<keyword evidence="3" id="KW-0449">Lipoprotein</keyword>
<gene>
    <name evidence="3" type="ORF">JIN78_01330</name>
</gene>
<keyword evidence="4" id="KW-1185">Reference proteome</keyword>
<feature type="chain" id="PRO_5037944301" evidence="1">
    <location>
        <begin position="21"/>
        <end position="239"/>
    </location>
</feature>
<proteinExistence type="predicted"/>
<dbReference type="InterPro" id="IPR033399">
    <property type="entry name" value="TP_0789-like"/>
</dbReference>
<evidence type="ECO:0000313" key="4">
    <source>
        <dbReference type="Proteomes" id="UP000604083"/>
    </source>
</evidence>
<dbReference type="Proteomes" id="UP000604083">
    <property type="component" value="Unassembled WGS sequence"/>
</dbReference>
<reference evidence="3" key="1">
    <citation type="submission" date="2021-01" db="EMBL/GenBank/DDBJ databases">
        <title>Modified the classification status of verrucomicrobia.</title>
        <authorList>
            <person name="Feng X."/>
        </authorList>
    </citation>
    <scope>NUCLEOTIDE SEQUENCE</scope>
    <source>
        <strain evidence="3">KCTC 12986</strain>
    </source>
</reference>
<feature type="signal peptide" evidence="1">
    <location>
        <begin position="1"/>
        <end position="20"/>
    </location>
</feature>
<dbReference type="RefSeq" id="WP_200390119.1">
    <property type="nucleotide sequence ID" value="NZ_JAENIO010000002.1"/>
</dbReference>
<dbReference type="AlphaFoldDB" id="A0A934RKU1"/>
<evidence type="ECO:0000256" key="1">
    <source>
        <dbReference type="SAM" id="SignalP"/>
    </source>
</evidence>
<feature type="domain" description="Uncharacterized protein TP-0789" evidence="2">
    <location>
        <begin position="98"/>
        <end position="224"/>
    </location>
</feature>